<comment type="caution">
    <text evidence="1">The sequence shown here is derived from an EMBL/GenBank/DDBJ whole genome shotgun (WGS) entry which is preliminary data.</text>
</comment>
<proteinExistence type="predicted"/>
<reference evidence="1 2" key="1">
    <citation type="submission" date="2017-08" db="EMBL/GenBank/DDBJ databases">
        <title>Draft genome sequence of filamentous cyanobacterium Calothrix elsteri CCALA 953.</title>
        <authorList>
            <person name="Gagunashvili A.N."/>
            <person name="Elster J."/>
            <person name="Andresson O.S."/>
        </authorList>
    </citation>
    <scope>NUCLEOTIDE SEQUENCE [LARGE SCALE GENOMIC DNA]</scope>
    <source>
        <strain evidence="1 2">CCALA 953</strain>
    </source>
</reference>
<dbReference type="AlphaFoldDB" id="A0A2A2TCG8"/>
<name>A0A2A2TCG8_9CYAN</name>
<dbReference type="RefSeq" id="WP_211293302.1">
    <property type="nucleotide sequence ID" value="NZ_NTFS01000414.1"/>
</dbReference>
<dbReference type="EMBL" id="NTFS01000414">
    <property type="protein sequence ID" value="PAX51336.1"/>
    <property type="molecule type" value="Genomic_DNA"/>
</dbReference>
<feature type="non-terminal residue" evidence="1">
    <location>
        <position position="1"/>
    </location>
</feature>
<keyword evidence="2" id="KW-1185">Reference proteome</keyword>
<evidence type="ECO:0000313" key="2">
    <source>
        <dbReference type="Proteomes" id="UP000218238"/>
    </source>
</evidence>
<protein>
    <submittedName>
        <fullName evidence="1">Uncharacterized protein</fullName>
    </submittedName>
</protein>
<dbReference type="Proteomes" id="UP000218238">
    <property type="component" value="Unassembled WGS sequence"/>
</dbReference>
<accession>A0A2A2TCG8</accession>
<gene>
    <name evidence="1" type="ORF">CK510_25290</name>
</gene>
<evidence type="ECO:0000313" key="1">
    <source>
        <dbReference type="EMBL" id="PAX51336.1"/>
    </source>
</evidence>
<sequence>TSPMYARLMRLPLEVTPCLPAGYADGSVPHPNEMCCKPKCEAGKETFQRGCWILTKVGQIGLQTACKLSK</sequence>
<organism evidence="1 2">
    <name type="scientific">Brunnivagina elsteri CCALA 953</name>
    <dbReference type="NCBI Taxonomy" id="987040"/>
    <lineage>
        <taxon>Bacteria</taxon>
        <taxon>Bacillati</taxon>
        <taxon>Cyanobacteriota</taxon>
        <taxon>Cyanophyceae</taxon>
        <taxon>Nostocales</taxon>
        <taxon>Calotrichaceae</taxon>
        <taxon>Brunnivagina</taxon>
    </lineage>
</organism>